<keyword evidence="6" id="KW-1015">Disulfide bond</keyword>
<feature type="transmembrane region" description="Helical" evidence="10">
    <location>
        <begin position="549"/>
        <end position="567"/>
    </location>
</feature>
<evidence type="ECO:0000256" key="1">
    <source>
        <dbReference type="ARBA" id="ARBA00004609"/>
    </source>
</evidence>
<evidence type="ECO:0000313" key="12">
    <source>
        <dbReference type="EMBL" id="KXJ89842.1"/>
    </source>
</evidence>
<keyword evidence="9 12" id="KW-0808">Transferase</keyword>
<dbReference type="InterPro" id="IPR004886">
    <property type="entry name" value="Glucanosyltransferase"/>
</dbReference>
<dbReference type="GO" id="GO:0005886">
    <property type="term" value="C:plasma membrane"/>
    <property type="evidence" value="ECO:0007669"/>
    <property type="project" value="UniProtKB-SubCell"/>
</dbReference>
<keyword evidence="8 9" id="KW-0449">Lipoprotein</keyword>
<dbReference type="AlphaFoldDB" id="A0A136IY49"/>
<evidence type="ECO:0000256" key="4">
    <source>
        <dbReference type="ARBA" id="ARBA00022729"/>
    </source>
</evidence>
<keyword evidence="10" id="KW-1133">Transmembrane helix</keyword>
<comment type="subcellular location">
    <subcellularLocation>
        <location evidence="1 9">Cell membrane</location>
        <topology evidence="1 9">Lipid-anchor</topology>
        <topology evidence="1 9">GPI-anchor</topology>
    </subcellularLocation>
</comment>
<proteinExistence type="inferred from homology"/>
<dbReference type="Pfam" id="PF07983">
    <property type="entry name" value="X8"/>
    <property type="match status" value="1"/>
</dbReference>
<evidence type="ECO:0000313" key="13">
    <source>
        <dbReference type="Proteomes" id="UP000070501"/>
    </source>
</evidence>
<keyword evidence="3 9" id="KW-0336">GPI-anchor</keyword>
<dbReference type="OrthoDB" id="421038at2759"/>
<organism evidence="12 13">
    <name type="scientific">Microdochium bolleyi</name>
    <dbReference type="NCBI Taxonomy" id="196109"/>
    <lineage>
        <taxon>Eukaryota</taxon>
        <taxon>Fungi</taxon>
        <taxon>Dikarya</taxon>
        <taxon>Ascomycota</taxon>
        <taxon>Pezizomycotina</taxon>
        <taxon>Sordariomycetes</taxon>
        <taxon>Xylariomycetidae</taxon>
        <taxon>Xylariales</taxon>
        <taxon>Microdochiaceae</taxon>
        <taxon>Microdochium</taxon>
    </lineage>
</organism>
<dbReference type="PANTHER" id="PTHR31468:SF2">
    <property type="entry name" value="1,3-BETA-GLUCANOSYLTRANSFERASE GAS1"/>
    <property type="match status" value="1"/>
</dbReference>
<evidence type="ECO:0000256" key="7">
    <source>
        <dbReference type="ARBA" id="ARBA00023180"/>
    </source>
</evidence>
<evidence type="ECO:0000256" key="2">
    <source>
        <dbReference type="ARBA" id="ARBA00007528"/>
    </source>
</evidence>
<dbReference type="GO" id="GO:0071970">
    <property type="term" value="P:fungal-type cell wall (1-&gt;3)-beta-D-glucan biosynthetic process"/>
    <property type="evidence" value="ECO:0007669"/>
    <property type="project" value="TreeGrafter"/>
</dbReference>
<dbReference type="EMBL" id="KQ964254">
    <property type="protein sequence ID" value="KXJ89842.1"/>
    <property type="molecule type" value="Genomic_DNA"/>
</dbReference>
<dbReference type="EC" id="2.4.1.-" evidence="9"/>
<gene>
    <name evidence="12" type="ORF">Micbo1qcDRAFT_165228</name>
</gene>
<keyword evidence="10" id="KW-0812">Transmembrane</keyword>
<dbReference type="FunFam" id="3.20.20.80:FF:000038">
    <property type="entry name" value="1,3-beta-glucanosyltransferase"/>
    <property type="match status" value="1"/>
</dbReference>
<feature type="domain" description="X8" evidence="11">
    <location>
        <begin position="394"/>
        <end position="482"/>
    </location>
</feature>
<dbReference type="Pfam" id="PF03198">
    <property type="entry name" value="Glyco_hydro_72"/>
    <property type="match status" value="1"/>
</dbReference>
<keyword evidence="5 9" id="KW-0472">Membrane</keyword>
<evidence type="ECO:0000259" key="11">
    <source>
        <dbReference type="SMART" id="SM00768"/>
    </source>
</evidence>
<keyword evidence="4 9" id="KW-0732">Signal</keyword>
<protein>
    <recommendedName>
        <fullName evidence="9">1,3-beta-glucanosyltransferase</fullName>
        <ecNumber evidence="9">2.4.1.-</ecNumber>
    </recommendedName>
</protein>
<accession>A0A136IY49</accession>
<evidence type="ECO:0000256" key="6">
    <source>
        <dbReference type="ARBA" id="ARBA00023157"/>
    </source>
</evidence>
<comment type="function">
    <text evidence="9">Splits internally a 1,3-beta-glucan molecule and transfers the newly generated reducing end (the donor) to the non-reducing end of another 1,3-beta-glucan molecule (the acceptor) forming a 1,3-beta linkage, resulting in the elongation of 1,3-beta-glucan chains in the cell wall.</text>
</comment>
<dbReference type="InterPro" id="IPR017853">
    <property type="entry name" value="GH"/>
</dbReference>
<keyword evidence="7" id="KW-0325">Glycoprotein</keyword>
<keyword evidence="13" id="KW-1185">Reference proteome</keyword>
<dbReference type="STRING" id="196109.A0A136IY49"/>
<comment type="similarity">
    <text evidence="2 9">Belongs to the glycosyl hydrolase 72 family.</text>
</comment>
<dbReference type="GO" id="GO:0031505">
    <property type="term" value="P:fungal-type cell wall organization"/>
    <property type="evidence" value="ECO:0007669"/>
    <property type="project" value="TreeGrafter"/>
</dbReference>
<sequence length="568" mass="59314">MWSASAIPMVLGALASLAGSADAQSWKTIPTIQAVGQHFFYSNNGSQYFLKGVAYQQNYQPNGQVSSTAKYTDPLADGSLCKRDIPFMRQLFTNVIRVYAVDPTVNHDDCMEQLASAGIYVFADLSEPSLSIQSDNPQWNVPLYARYTAVIDALAKYNNVIGFFAGNEVVSAGNQTASAAFVKAAVRDTKAYIRSQKYRTSLGVGYATADVPTRDDLAAYFACTPTSDGSLTSIDFWGYNVYSWCGNSNYAASSYGEREDFFRNYPVPVFFAEYGCNENIPGGPYNRPFTEVPVLYGNMTDVFSGGIVYQYFDSENKYGLVKIDGSNNVSPYPDFTSLRNQLATVSPSPTQSSAYKPTNTAPACPSDFSTWKAVATALPPNVNPQLCACEVAALQCGIASDNAEDYGDVFGYICGANSKYCDGIAHNATTGTYGALSGCSAKQQLAWVANQYYLGNNANPSACNFNGVATVQSAATAASCSSLLSAAGTAGTGSVPAPTGQQGTAVVGGGVGGATGVASSSSSGVAARVGGGLGPAGGFAGGFVDVGKALFIGYVALAVVSGAGILLL</sequence>
<dbReference type="GO" id="GO:0042124">
    <property type="term" value="F:1,3-beta-glucanosyltransferase activity"/>
    <property type="evidence" value="ECO:0007669"/>
    <property type="project" value="TreeGrafter"/>
</dbReference>
<dbReference type="SMART" id="SM00768">
    <property type="entry name" value="X8"/>
    <property type="match status" value="1"/>
</dbReference>
<evidence type="ECO:0000256" key="8">
    <source>
        <dbReference type="ARBA" id="ARBA00023288"/>
    </source>
</evidence>
<dbReference type="InterPro" id="IPR012946">
    <property type="entry name" value="X8"/>
</dbReference>
<dbReference type="Gene3D" id="1.20.58.1040">
    <property type="match status" value="1"/>
</dbReference>
<evidence type="ECO:0000256" key="9">
    <source>
        <dbReference type="RuleBase" id="RU361209"/>
    </source>
</evidence>
<dbReference type="InParanoid" id="A0A136IY49"/>
<evidence type="ECO:0000256" key="10">
    <source>
        <dbReference type="SAM" id="Phobius"/>
    </source>
</evidence>
<name>A0A136IY49_9PEZI</name>
<dbReference type="SUPFAM" id="SSF51445">
    <property type="entry name" value="(Trans)glycosidases"/>
    <property type="match status" value="1"/>
</dbReference>
<evidence type="ECO:0000256" key="5">
    <source>
        <dbReference type="ARBA" id="ARBA00023136"/>
    </source>
</evidence>
<dbReference type="PANTHER" id="PTHR31468">
    <property type="entry name" value="1,3-BETA-GLUCANOSYLTRANSFERASE GAS1"/>
    <property type="match status" value="1"/>
</dbReference>
<dbReference type="GO" id="GO:0098552">
    <property type="term" value="C:side of membrane"/>
    <property type="evidence" value="ECO:0007669"/>
    <property type="project" value="UniProtKB-KW"/>
</dbReference>
<dbReference type="Proteomes" id="UP000070501">
    <property type="component" value="Unassembled WGS sequence"/>
</dbReference>
<feature type="signal peptide" evidence="9">
    <location>
        <begin position="1"/>
        <end position="23"/>
    </location>
</feature>
<dbReference type="Gene3D" id="3.20.20.80">
    <property type="entry name" value="Glycosidases"/>
    <property type="match status" value="1"/>
</dbReference>
<evidence type="ECO:0000256" key="3">
    <source>
        <dbReference type="ARBA" id="ARBA00022622"/>
    </source>
</evidence>
<reference evidence="13" key="1">
    <citation type="submission" date="2016-02" db="EMBL/GenBank/DDBJ databases">
        <title>Draft genome sequence of Microdochium bolleyi, a fungal endophyte of beachgrass.</title>
        <authorList>
            <consortium name="DOE Joint Genome Institute"/>
            <person name="David A.S."/>
            <person name="May G."/>
            <person name="Haridas S."/>
            <person name="Lim J."/>
            <person name="Wang M."/>
            <person name="Labutti K."/>
            <person name="Lipzen A."/>
            <person name="Barry K."/>
            <person name="Grigoriev I.V."/>
        </authorList>
    </citation>
    <scope>NUCLEOTIDE SEQUENCE [LARGE SCALE GENOMIC DNA]</scope>
    <source>
        <strain evidence="13">J235TASD1</strain>
    </source>
</reference>
<feature type="chain" id="PRO_5007230136" description="1,3-beta-glucanosyltransferase" evidence="9">
    <location>
        <begin position="24"/>
        <end position="568"/>
    </location>
</feature>